<comment type="caution">
    <text evidence="1">The sequence shown here is derived from an EMBL/GenBank/DDBJ whole genome shotgun (WGS) entry which is preliminary data.</text>
</comment>
<dbReference type="Proteomes" id="UP001151760">
    <property type="component" value="Unassembled WGS sequence"/>
</dbReference>
<evidence type="ECO:0000313" key="2">
    <source>
        <dbReference type="Proteomes" id="UP001151760"/>
    </source>
</evidence>
<gene>
    <name evidence="1" type="ORF">Tco_1043111</name>
</gene>
<keyword evidence="2" id="KW-1185">Reference proteome</keyword>
<organism evidence="1 2">
    <name type="scientific">Tanacetum coccineum</name>
    <dbReference type="NCBI Taxonomy" id="301880"/>
    <lineage>
        <taxon>Eukaryota</taxon>
        <taxon>Viridiplantae</taxon>
        <taxon>Streptophyta</taxon>
        <taxon>Embryophyta</taxon>
        <taxon>Tracheophyta</taxon>
        <taxon>Spermatophyta</taxon>
        <taxon>Magnoliopsida</taxon>
        <taxon>eudicotyledons</taxon>
        <taxon>Gunneridae</taxon>
        <taxon>Pentapetalae</taxon>
        <taxon>asterids</taxon>
        <taxon>campanulids</taxon>
        <taxon>Asterales</taxon>
        <taxon>Asteraceae</taxon>
        <taxon>Asteroideae</taxon>
        <taxon>Anthemideae</taxon>
        <taxon>Anthemidinae</taxon>
        <taxon>Tanacetum</taxon>
    </lineage>
</organism>
<protein>
    <submittedName>
        <fullName evidence="1">Uncharacterized protein</fullName>
    </submittedName>
</protein>
<proteinExistence type="predicted"/>
<accession>A0ABQ5GL98</accession>
<name>A0ABQ5GL98_9ASTR</name>
<dbReference type="EMBL" id="BQNB010018619">
    <property type="protein sequence ID" value="GJT76386.1"/>
    <property type="molecule type" value="Genomic_DNA"/>
</dbReference>
<evidence type="ECO:0000313" key="1">
    <source>
        <dbReference type="EMBL" id="GJT76386.1"/>
    </source>
</evidence>
<reference evidence="1" key="2">
    <citation type="submission" date="2022-01" db="EMBL/GenBank/DDBJ databases">
        <authorList>
            <person name="Yamashiro T."/>
            <person name="Shiraishi A."/>
            <person name="Satake H."/>
            <person name="Nakayama K."/>
        </authorList>
    </citation>
    <scope>NUCLEOTIDE SEQUENCE</scope>
</reference>
<reference evidence="1" key="1">
    <citation type="journal article" date="2022" name="Int. J. Mol. Sci.">
        <title>Draft Genome of Tanacetum Coccineum: Genomic Comparison of Closely Related Tanacetum-Family Plants.</title>
        <authorList>
            <person name="Yamashiro T."/>
            <person name="Shiraishi A."/>
            <person name="Nakayama K."/>
            <person name="Satake H."/>
        </authorList>
    </citation>
    <scope>NUCLEOTIDE SEQUENCE</scope>
</reference>
<sequence length="131" mass="15459">MNSRIRTSMDVIITCQVIDYHFGKPSIRDEERSYFLLWVLQTGFVACFKSFLSRTGRDSIELPPKVDKNYSAVYWRQSSTGRLQEHLMMKSMLRRSWLFLMNEVEREHVVLPSYSAKELLTKTTDIAEKRS</sequence>